<dbReference type="GO" id="GO:0016042">
    <property type="term" value="P:lipid catabolic process"/>
    <property type="evidence" value="ECO:0007669"/>
    <property type="project" value="UniProtKB-UniRule"/>
</dbReference>
<dbReference type="Pfam" id="PF01734">
    <property type="entry name" value="Patatin"/>
    <property type="match status" value="1"/>
</dbReference>
<keyword evidence="5" id="KW-1133">Transmembrane helix</keyword>
<feature type="active site" description="Proton acceptor" evidence="4">
    <location>
        <position position="430"/>
    </location>
</feature>
<feature type="short sequence motif" description="GXSXG" evidence="4">
    <location>
        <begin position="271"/>
        <end position="275"/>
    </location>
</feature>
<dbReference type="AlphaFoldDB" id="A0A9D4ZER8"/>
<feature type="domain" description="PNPLA" evidence="6">
    <location>
        <begin position="240"/>
        <end position="443"/>
    </location>
</feature>
<protein>
    <recommendedName>
        <fullName evidence="6">PNPLA domain-containing protein</fullName>
    </recommendedName>
</protein>
<proteinExistence type="predicted"/>
<evidence type="ECO:0000313" key="8">
    <source>
        <dbReference type="Proteomes" id="UP000886520"/>
    </source>
</evidence>
<gene>
    <name evidence="7" type="ORF">GOP47_0013658</name>
</gene>
<evidence type="ECO:0000259" key="6">
    <source>
        <dbReference type="PROSITE" id="PS51635"/>
    </source>
</evidence>
<dbReference type="PANTHER" id="PTHR14226:SF10">
    <property type="entry name" value="TRIACYLGLYCEROL LIPASE 4-RELATED"/>
    <property type="match status" value="1"/>
</dbReference>
<dbReference type="SUPFAM" id="SSF52151">
    <property type="entry name" value="FabD/lysophospholipase-like"/>
    <property type="match status" value="1"/>
</dbReference>
<evidence type="ECO:0000256" key="2">
    <source>
        <dbReference type="ARBA" id="ARBA00022963"/>
    </source>
</evidence>
<evidence type="ECO:0000256" key="1">
    <source>
        <dbReference type="ARBA" id="ARBA00022801"/>
    </source>
</evidence>
<evidence type="ECO:0000256" key="4">
    <source>
        <dbReference type="PROSITE-ProRule" id="PRU01161"/>
    </source>
</evidence>
<dbReference type="InterPro" id="IPR021771">
    <property type="entry name" value="Triacylglycerol_lipase_N"/>
</dbReference>
<dbReference type="InterPro" id="IPR016035">
    <property type="entry name" value="Acyl_Trfase/lysoPLipase"/>
</dbReference>
<comment type="caution">
    <text evidence="7">The sequence shown here is derived from an EMBL/GenBank/DDBJ whole genome shotgun (WGS) entry which is preliminary data.</text>
</comment>
<reference evidence="7" key="1">
    <citation type="submission" date="2021-01" db="EMBL/GenBank/DDBJ databases">
        <title>Adiantum capillus-veneris genome.</title>
        <authorList>
            <person name="Fang Y."/>
            <person name="Liao Q."/>
        </authorList>
    </citation>
    <scope>NUCLEOTIDE SEQUENCE</scope>
    <source>
        <strain evidence="7">H3</strain>
        <tissue evidence="7">Leaf</tissue>
    </source>
</reference>
<dbReference type="CDD" id="cd07231">
    <property type="entry name" value="Pat_SDP1-like"/>
    <property type="match status" value="1"/>
</dbReference>
<keyword evidence="1 4" id="KW-0378">Hydrolase</keyword>
<keyword evidence="8" id="KW-1185">Reference proteome</keyword>
<dbReference type="GO" id="GO:0004806">
    <property type="term" value="F:triacylglycerol lipase activity"/>
    <property type="evidence" value="ECO:0007669"/>
    <property type="project" value="InterPro"/>
</dbReference>
<evidence type="ECO:0000256" key="5">
    <source>
        <dbReference type="SAM" id="Phobius"/>
    </source>
</evidence>
<feature type="transmembrane region" description="Helical" evidence="5">
    <location>
        <begin position="12"/>
        <end position="30"/>
    </location>
</feature>
<organism evidence="7 8">
    <name type="scientific">Adiantum capillus-veneris</name>
    <name type="common">Maidenhair fern</name>
    <dbReference type="NCBI Taxonomy" id="13818"/>
    <lineage>
        <taxon>Eukaryota</taxon>
        <taxon>Viridiplantae</taxon>
        <taxon>Streptophyta</taxon>
        <taxon>Embryophyta</taxon>
        <taxon>Tracheophyta</taxon>
        <taxon>Polypodiopsida</taxon>
        <taxon>Polypodiidae</taxon>
        <taxon>Polypodiales</taxon>
        <taxon>Pteridineae</taxon>
        <taxon>Pteridaceae</taxon>
        <taxon>Vittarioideae</taxon>
        <taxon>Adiantum</taxon>
    </lineage>
</organism>
<evidence type="ECO:0000313" key="7">
    <source>
        <dbReference type="EMBL" id="KAI5071407.1"/>
    </source>
</evidence>
<dbReference type="Pfam" id="PF11815">
    <property type="entry name" value="DUF3336"/>
    <property type="match status" value="1"/>
</dbReference>
<dbReference type="InterPro" id="IPR050301">
    <property type="entry name" value="NTE"/>
</dbReference>
<name>A0A9D4ZER8_ADICA</name>
<dbReference type="PANTHER" id="PTHR14226">
    <property type="entry name" value="NEUROPATHY TARGET ESTERASE/SWISS CHEESE D.MELANOGASTER"/>
    <property type="match status" value="1"/>
</dbReference>
<dbReference type="InterPro" id="IPR002641">
    <property type="entry name" value="PNPLA_dom"/>
</dbReference>
<dbReference type="PROSITE" id="PS51635">
    <property type="entry name" value="PNPLA"/>
    <property type="match status" value="1"/>
</dbReference>
<keyword evidence="2 4" id="KW-0442">Lipid degradation</keyword>
<evidence type="ECO:0000256" key="3">
    <source>
        <dbReference type="ARBA" id="ARBA00023098"/>
    </source>
</evidence>
<dbReference type="Gene3D" id="3.40.1090.10">
    <property type="entry name" value="Cytosolic phospholipase A2 catalytic domain"/>
    <property type="match status" value="2"/>
</dbReference>
<sequence>MESSDDAAVGLFAIGPSTVLGRAIALRLLMCESFKDIRLALLARCRRVGRALWSAYKVYGLRLFNILFLPLNPRNPHILLTLVVGSALLLRRSRMVRVKAELAYRRNFWKNVMKCAFTYEEWAHAAKMLDKECGRRKDSDLYDEDLVRTKLHELKMRSKEAIVQDILFCLRTDLVRNLGNMCNPELHMGRLHVPELIQDYIDEVRYHLKAVCDSDYEDLPLDEKLAFIRETRHAFGRTALLLSGGASLGAFHVGVVRTLIEHRLLPRVVAGASVGSIMCSVIATRTWTELQSFFGDNMPTLQFFDQLGGIFTIVSRLFTRGAVHEIRRLQHMLRELTQNMTFQEAYDTTGRVLGISVCSPRKHEPPRCLNYLTSPHVVIWSAVTASCAFPGLFEAQELMAKDRHGQLIPYHTPVQVSRKEQSLGTRHWRDGSLESDLPMVQLKELFNVNHFIVSQANPHIAPLLRMKDIIRAYGGDFAAKLAHLTEMEVKHRCSQVWELGFLMGGIAKLFAQDWEGDVTIVMPATLAQFAKIIQNPTPLELQKAVNQGRRCTWEKLSAINANCGIELMLDECVSELNRRRRMKRTLERNSLQMSGSTTRSSGAKRIPSWNCIARESSWGSLDEEAMVESVHASGGPWGGPSIGTLKSSRTYYDGSDSESENMDPSHYSWTRAGGPLMRTSSASQFIQEQGGELLFCLNKEDTRSHDSSDETEISHLASMGQQTVQAPLKEVCISRRGNKICDKKFGMLKLNTRKFEDSDGEEPDNCLSSAFPSPNSDGAFSGFNDKNGVHFILQPTGGSALTVAEASLRETIVSAGRSEKEVVDVLNRQKRSIEHGAFGSFIRKADDSPRDND</sequence>
<keyword evidence="3 4" id="KW-0443">Lipid metabolism</keyword>
<keyword evidence="5" id="KW-0472">Membrane</keyword>
<dbReference type="Proteomes" id="UP000886520">
    <property type="component" value="Chromosome 13"/>
</dbReference>
<dbReference type="OrthoDB" id="1638170at2759"/>
<accession>A0A9D4ZER8</accession>
<keyword evidence="5" id="KW-0812">Transmembrane</keyword>
<feature type="active site" description="Nucleophile" evidence="4">
    <location>
        <position position="273"/>
    </location>
</feature>
<dbReference type="EMBL" id="JABFUD020000013">
    <property type="protein sequence ID" value="KAI5071407.1"/>
    <property type="molecule type" value="Genomic_DNA"/>
</dbReference>
<comment type="caution">
    <text evidence="4">Lacks conserved residue(s) required for the propagation of feature annotation.</text>
</comment>